<dbReference type="Proteomes" id="UP001642484">
    <property type="component" value="Unassembled WGS sequence"/>
</dbReference>
<accession>A0ABP0JN68</accession>
<keyword evidence="4" id="KW-0833">Ubl conjugation pathway</keyword>
<evidence type="ECO:0000256" key="3">
    <source>
        <dbReference type="ARBA" id="ARBA00022670"/>
    </source>
</evidence>
<keyword evidence="8" id="KW-1185">Reference proteome</keyword>
<comment type="catalytic activity">
    <reaction evidence="1">
        <text>Thiol-dependent hydrolysis of ester, thioester, amide, peptide and isopeptide bonds formed by the C-terminal Gly of ubiquitin (a 76-residue protein attached to proteins as an intracellular targeting signal).</text>
        <dbReference type="EC" id="3.4.19.12"/>
    </reaction>
</comment>
<evidence type="ECO:0000313" key="7">
    <source>
        <dbReference type="EMBL" id="CAK9015799.1"/>
    </source>
</evidence>
<evidence type="ECO:0000256" key="1">
    <source>
        <dbReference type="ARBA" id="ARBA00000707"/>
    </source>
</evidence>
<evidence type="ECO:0000256" key="4">
    <source>
        <dbReference type="ARBA" id="ARBA00022786"/>
    </source>
</evidence>
<name>A0ABP0JN68_9DINO</name>
<organism evidence="7 8">
    <name type="scientific">Durusdinium trenchii</name>
    <dbReference type="NCBI Taxonomy" id="1381693"/>
    <lineage>
        <taxon>Eukaryota</taxon>
        <taxon>Sar</taxon>
        <taxon>Alveolata</taxon>
        <taxon>Dinophyceae</taxon>
        <taxon>Suessiales</taxon>
        <taxon>Symbiodiniaceae</taxon>
        <taxon>Durusdinium</taxon>
    </lineage>
</organism>
<evidence type="ECO:0000313" key="8">
    <source>
        <dbReference type="Proteomes" id="UP001642484"/>
    </source>
</evidence>
<dbReference type="PANTHER" id="PTHR13367:SF28">
    <property type="entry name" value="UBIQUITIN THIOESTERASE ZRANB1"/>
    <property type="match status" value="1"/>
</dbReference>
<keyword evidence="5" id="KW-0378">Hydrolase</keyword>
<dbReference type="PANTHER" id="PTHR13367">
    <property type="entry name" value="UBIQUITIN THIOESTERASE"/>
    <property type="match status" value="1"/>
</dbReference>
<keyword evidence="3" id="KW-0645">Protease</keyword>
<sequence length="306" mass="33668">MAEEFHLHQVFPALLKHADAKLSANGQDLGGEVLSSSRLGFSGTPNDLLPRSLGQCRYAQGDDAKMLTTLSDPLVVQVSLVEEGWNAQRLLQRVATHQPPLNALIDVGALITGLSNEQVARALLDYGLPFEAVVFCDSGGGQQLLRRTSATAVKVSNCTLPLHRRFVFYDQVHTTGIDIRHPAHACAALTLGKDSTFRDFAQGAYRLRGIKKGQRLQVLVTPEVAARIEEEVPMAKRDSDLDAASPPQVSMLDKVCAWLLVRQVSAEQTQRRLLSRQAVQYQGRRYAYETLMKKIRAGEAGTLQKI</sequence>
<keyword evidence="6" id="KW-0788">Thiol protease</keyword>
<evidence type="ECO:0000256" key="6">
    <source>
        <dbReference type="ARBA" id="ARBA00022807"/>
    </source>
</evidence>
<dbReference type="EMBL" id="CAXAMN010005892">
    <property type="protein sequence ID" value="CAK9015799.1"/>
    <property type="molecule type" value="Genomic_DNA"/>
</dbReference>
<proteinExistence type="predicted"/>
<dbReference type="InterPro" id="IPR051346">
    <property type="entry name" value="OTU_Deubiquitinase"/>
</dbReference>
<dbReference type="EC" id="3.4.19.12" evidence="2"/>
<evidence type="ECO:0000256" key="5">
    <source>
        <dbReference type="ARBA" id="ARBA00022801"/>
    </source>
</evidence>
<reference evidence="7 8" key="1">
    <citation type="submission" date="2024-02" db="EMBL/GenBank/DDBJ databases">
        <authorList>
            <person name="Chen Y."/>
            <person name="Shah S."/>
            <person name="Dougan E. K."/>
            <person name="Thang M."/>
            <person name="Chan C."/>
        </authorList>
    </citation>
    <scope>NUCLEOTIDE SEQUENCE [LARGE SCALE GENOMIC DNA]</scope>
</reference>
<protein>
    <recommendedName>
        <fullName evidence="2">ubiquitinyl hydrolase 1</fullName>
        <ecNumber evidence="2">3.4.19.12</ecNumber>
    </recommendedName>
</protein>
<evidence type="ECO:0000256" key="2">
    <source>
        <dbReference type="ARBA" id="ARBA00012759"/>
    </source>
</evidence>
<gene>
    <name evidence="7" type="ORF">CCMP2556_LOCUS12230</name>
</gene>
<comment type="caution">
    <text evidence="7">The sequence shown here is derived from an EMBL/GenBank/DDBJ whole genome shotgun (WGS) entry which is preliminary data.</text>
</comment>